<dbReference type="AlphaFoldDB" id="A0A5J6MR78"/>
<evidence type="ECO:0008006" key="4">
    <source>
        <dbReference type="Google" id="ProtNLM"/>
    </source>
</evidence>
<organism evidence="2 3">
    <name type="scientific">Hypericibacter terrae</name>
    <dbReference type="NCBI Taxonomy" id="2602015"/>
    <lineage>
        <taxon>Bacteria</taxon>
        <taxon>Pseudomonadati</taxon>
        <taxon>Pseudomonadota</taxon>
        <taxon>Alphaproteobacteria</taxon>
        <taxon>Rhodospirillales</taxon>
        <taxon>Dongiaceae</taxon>
        <taxon>Hypericibacter</taxon>
    </lineage>
</organism>
<dbReference type="KEGG" id="htq:FRZ44_26740"/>
<dbReference type="RefSeq" id="WP_151177643.1">
    <property type="nucleotide sequence ID" value="NZ_CP042906.1"/>
</dbReference>
<evidence type="ECO:0000256" key="1">
    <source>
        <dbReference type="SAM" id="Phobius"/>
    </source>
</evidence>
<dbReference type="OrthoDB" id="9812136at2"/>
<keyword evidence="3" id="KW-1185">Reference proteome</keyword>
<keyword evidence="1" id="KW-0472">Membrane</keyword>
<feature type="transmembrane region" description="Helical" evidence="1">
    <location>
        <begin position="33"/>
        <end position="56"/>
    </location>
</feature>
<keyword evidence="1" id="KW-0812">Transmembrane</keyword>
<evidence type="ECO:0000313" key="2">
    <source>
        <dbReference type="EMBL" id="QEX17376.1"/>
    </source>
</evidence>
<proteinExistence type="predicted"/>
<name>A0A5J6MR78_9PROT</name>
<dbReference type="Pfam" id="PF04070">
    <property type="entry name" value="DUF378"/>
    <property type="match status" value="1"/>
</dbReference>
<evidence type="ECO:0000313" key="3">
    <source>
        <dbReference type="Proteomes" id="UP000326202"/>
    </source>
</evidence>
<protein>
    <recommendedName>
        <fullName evidence="4">DUF378 domain-containing protein</fullName>
    </recommendedName>
</protein>
<dbReference type="InterPro" id="IPR007211">
    <property type="entry name" value="DUF378"/>
</dbReference>
<gene>
    <name evidence="2" type="ORF">FRZ44_26740</name>
</gene>
<dbReference type="PANTHER" id="PTHR37304:SF1">
    <property type="entry name" value="MEMBRANE PROTEIN"/>
    <property type="match status" value="1"/>
</dbReference>
<feature type="transmembrane region" description="Helical" evidence="1">
    <location>
        <begin position="7"/>
        <end position="27"/>
    </location>
</feature>
<reference evidence="2 3" key="1">
    <citation type="submission" date="2019-08" db="EMBL/GenBank/DDBJ databases">
        <title>Hyperibacter terrae gen. nov., sp. nov. and Hyperibacter viscosus sp. nov., two new members in the family Rhodospirillaceae isolated from the rhizosphere of Hypericum perforatum.</title>
        <authorList>
            <person name="Noviana Z."/>
        </authorList>
    </citation>
    <scope>NUCLEOTIDE SEQUENCE [LARGE SCALE GENOMIC DNA]</scope>
    <source>
        <strain evidence="2 3">R5913</strain>
    </source>
</reference>
<sequence>MKLLSIVTLVLVIVGGLNWGLVGLLGLDLVSAIFGAGSLLARLVYVLVGLSALWQLKPLSEAFRSREASALSGHSAR</sequence>
<accession>A0A5J6MR78</accession>
<dbReference type="EMBL" id="CP042906">
    <property type="protein sequence ID" value="QEX17376.1"/>
    <property type="molecule type" value="Genomic_DNA"/>
</dbReference>
<dbReference type="Proteomes" id="UP000326202">
    <property type="component" value="Chromosome"/>
</dbReference>
<keyword evidence="1" id="KW-1133">Transmembrane helix</keyword>
<dbReference type="PANTHER" id="PTHR37304">
    <property type="entry name" value="MEMBRANE PROTEIN-RELATED"/>
    <property type="match status" value="1"/>
</dbReference>